<evidence type="ECO:0000313" key="4">
    <source>
        <dbReference type="Proteomes" id="UP000474630"/>
    </source>
</evidence>
<feature type="domain" description="Response regulatory" evidence="2">
    <location>
        <begin position="16"/>
        <end position="130"/>
    </location>
</feature>
<evidence type="ECO:0000313" key="3">
    <source>
        <dbReference type="EMBL" id="QIA09339.1"/>
    </source>
</evidence>
<dbReference type="GO" id="GO:0000156">
    <property type="term" value="F:phosphorelay response regulator activity"/>
    <property type="evidence" value="ECO:0007669"/>
    <property type="project" value="TreeGrafter"/>
</dbReference>
<proteinExistence type="predicted"/>
<keyword evidence="4" id="KW-1185">Reference proteome</keyword>
<dbReference type="Proteomes" id="UP000474630">
    <property type="component" value="Chromosome"/>
</dbReference>
<dbReference type="InterPro" id="IPR051271">
    <property type="entry name" value="2C-system_Tx_regulators"/>
</dbReference>
<feature type="modified residue" description="4-aspartylphosphate" evidence="1">
    <location>
        <position position="67"/>
    </location>
</feature>
<protein>
    <submittedName>
        <fullName evidence="3">Response regulator</fullName>
    </submittedName>
</protein>
<dbReference type="AlphaFoldDB" id="A0A6C0RGW0"/>
<dbReference type="EMBL" id="CP048409">
    <property type="protein sequence ID" value="QIA09339.1"/>
    <property type="molecule type" value="Genomic_DNA"/>
</dbReference>
<dbReference type="KEGG" id="drc:G0Q07_17215"/>
<dbReference type="PANTHER" id="PTHR45526">
    <property type="entry name" value="TRANSCRIPTIONAL REGULATORY PROTEIN DPIA"/>
    <property type="match status" value="1"/>
</dbReference>
<accession>A0A6C0RGW0</accession>
<evidence type="ECO:0000259" key="2">
    <source>
        <dbReference type="PROSITE" id="PS50110"/>
    </source>
</evidence>
<dbReference type="SMART" id="SM00448">
    <property type="entry name" value="REC"/>
    <property type="match status" value="1"/>
</dbReference>
<gene>
    <name evidence="3" type="ORF">G0Q07_17215</name>
</gene>
<reference evidence="3 4" key="1">
    <citation type="submission" date="2020-02" db="EMBL/GenBank/DDBJ databases">
        <title>Genome sequencing for Draconibacterium sp. strain M1.</title>
        <authorList>
            <person name="Park S.-J."/>
        </authorList>
    </citation>
    <scope>NUCLEOTIDE SEQUENCE [LARGE SCALE GENOMIC DNA]</scope>
    <source>
        <strain evidence="3 4">M1</strain>
    </source>
</reference>
<dbReference type="Gene3D" id="3.40.50.2300">
    <property type="match status" value="1"/>
</dbReference>
<sequence>MVTSVNHETIKSLPAKIVLIEDNLAVSQWISEKIDNFENLKLAGSLGTHEGAFEMIKKEKPEFVILDIKLPDGSGLDILKNIREAKMDITVMILTLNTQAKNSSLRMGADYFFDKSMDTGILVEKLKSFNRSINPSSINIGVRQK</sequence>
<dbReference type="Pfam" id="PF00072">
    <property type="entry name" value="Response_reg"/>
    <property type="match status" value="1"/>
</dbReference>
<evidence type="ECO:0000256" key="1">
    <source>
        <dbReference type="PROSITE-ProRule" id="PRU00169"/>
    </source>
</evidence>
<dbReference type="PROSITE" id="PS50110">
    <property type="entry name" value="RESPONSE_REGULATORY"/>
    <property type="match status" value="1"/>
</dbReference>
<dbReference type="PANTHER" id="PTHR45526:SF1">
    <property type="entry name" value="TRANSCRIPTIONAL REGULATORY PROTEIN DCUR-RELATED"/>
    <property type="match status" value="1"/>
</dbReference>
<dbReference type="SUPFAM" id="SSF52172">
    <property type="entry name" value="CheY-like"/>
    <property type="match status" value="1"/>
</dbReference>
<organism evidence="3 4">
    <name type="scientific">Draconibacterium halophilum</name>
    <dbReference type="NCBI Taxonomy" id="2706887"/>
    <lineage>
        <taxon>Bacteria</taxon>
        <taxon>Pseudomonadati</taxon>
        <taxon>Bacteroidota</taxon>
        <taxon>Bacteroidia</taxon>
        <taxon>Marinilabiliales</taxon>
        <taxon>Prolixibacteraceae</taxon>
        <taxon>Draconibacterium</taxon>
    </lineage>
</organism>
<dbReference type="RefSeq" id="WP_163348311.1">
    <property type="nucleotide sequence ID" value="NZ_CP048409.1"/>
</dbReference>
<name>A0A6C0RGW0_9BACT</name>
<dbReference type="InterPro" id="IPR001789">
    <property type="entry name" value="Sig_transdc_resp-reg_receiver"/>
</dbReference>
<dbReference type="InterPro" id="IPR011006">
    <property type="entry name" value="CheY-like_superfamily"/>
</dbReference>
<keyword evidence="1" id="KW-0597">Phosphoprotein</keyword>